<evidence type="ECO:0000313" key="4">
    <source>
        <dbReference type="EMBL" id="AOX18396.1"/>
    </source>
</evidence>
<dbReference type="GO" id="GO:0004364">
    <property type="term" value="F:glutathione transferase activity"/>
    <property type="evidence" value="ECO:0007669"/>
    <property type="project" value="TreeGrafter"/>
</dbReference>
<dbReference type="CDD" id="cd03022">
    <property type="entry name" value="DsbA_HCCA_Iso"/>
    <property type="match status" value="1"/>
</dbReference>
<dbReference type="KEGG" id="kba:A0U89_13820"/>
<evidence type="ECO:0000259" key="3">
    <source>
        <dbReference type="Pfam" id="PF01323"/>
    </source>
</evidence>
<dbReference type="PANTHER" id="PTHR42943">
    <property type="entry name" value="GLUTATHIONE S-TRANSFERASE KAPPA"/>
    <property type="match status" value="1"/>
</dbReference>
<feature type="active site" description="Nucleophile" evidence="2">
    <location>
        <position position="18"/>
    </location>
</feature>
<dbReference type="Gene3D" id="3.40.30.10">
    <property type="entry name" value="Glutaredoxin"/>
    <property type="match status" value="1"/>
</dbReference>
<geneLocation type="plasmid" evidence="5">
    <name>pkb14400_1</name>
</geneLocation>
<evidence type="ECO:0000313" key="5">
    <source>
        <dbReference type="Proteomes" id="UP000179145"/>
    </source>
</evidence>
<protein>
    <recommendedName>
        <fullName evidence="1">2-hydroxychromene-2-carboxylate isomerase</fullName>
        <ecNumber evidence="1">5.99.1.4</ecNumber>
    </recommendedName>
</protein>
<dbReference type="InterPro" id="IPR001853">
    <property type="entry name" value="DSBA-like_thioredoxin_dom"/>
</dbReference>
<dbReference type="GO" id="GO:0006749">
    <property type="term" value="P:glutathione metabolic process"/>
    <property type="evidence" value="ECO:0007669"/>
    <property type="project" value="TreeGrafter"/>
</dbReference>
<reference evidence="4 5" key="1">
    <citation type="journal article" date="2016" name="Microb. Cell Fact.">
        <title>Dissection of exopolysaccharide biosynthesis in Kozakia baliensis.</title>
        <authorList>
            <person name="Brandt J.U."/>
            <person name="Jakob F."/>
            <person name="Behr J."/>
            <person name="Geissler A.J."/>
            <person name="Vogel R.F."/>
        </authorList>
    </citation>
    <scope>NUCLEOTIDE SEQUENCE [LARGE SCALE GENOMIC DNA]</scope>
    <source>
        <strain evidence="4 5">DSM 14400</strain>
        <plasmid evidence="5">Plasmid pkb14400_1</plasmid>
    </source>
</reference>
<name>A0A1D8UXS0_9PROT</name>
<organism evidence="4 5">
    <name type="scientific">Kozakia baliensis</name>
    <dbReference type="NCBI Taxonomy" id="153496"/>
    <lineage>
        <taxon>Bacteria</taxon>
        <taxon>Pseudomonadati</taxon>
        <taxon>Pseudomonadota</taxon>
        <taxon>Alphaproteobacteria</taxon>
        <taxon>Acetobacterales</taxon>
        <taxon>Acetobacteraceae</taxon>
        <taxon>Kozakia</taxon>
    </lineage>
</organism>
<accession>A0A1D8UXS0</accession>
<dbReference type="PIRSF" id="PIRSF006386">
    <property type="entry name" value="HCCAis_GSTk"/>
    <property type="match status" value="1"/>
</dbReference>
<dbReference type="AlphaFoldDB" id="A0A1D8UXS0"/>
<dbReference type="GO" id="GO:0004602">
    <property type="term" value="F:glutathione peroxidase activity"/>
    <property type="evidence" value="ECO:0007669"/>
    <property type="project" value="TreeGrafter"/>
</dbReference>
<dbReference type="InterPro" id="IPR044087">
    <property type="entry name" value="NahD-like"/>
</dbReference>
<comment type="similarity">
    <text evidence="1">Belongs to the GST superfamily. NadH family.</text>
</comment>
<evidence type="ECO:0000256" key="2">
    <source>
        <dbReference type="PIRSR" id="PIRSR006386-1"/>
    </source>
</evidence>
<dbReference type="GO" id="GO:1901170">
    <property type="term" value="P:naphthalene catabolic process"/>
    <property type="evidence" value="ECO:0007669"/>
    <property type="project" value="InterPro"/>
</dbReference>
<dbReference type="Pfam" id="PF01323">
    <property type="entry name" value="DSBA"/>
    <property type="match status" value="1"/>
</dbReference>
<dbReference type="InterPro" id="IPR014440">
    <property type="entry name" value="HCCAis_GSTk"/>
</dbReference>
<dbReference type="SUPFAM" id="SSF52833">
    <property type="entry name" value="Thioredoxin-like"/>
    <property type="match status" value="1"/>
</dbReference>
<dbReference type="Proteomes" id="UP000179145">
    <property type="component" value="Plasmid pKB14400_1"/>
</dbReference>
<dbReference type="GO" id="GO:0018845">
    <property type="term" value="F:2-hydroxychromene-2-carboxylate isomerase activity"/>
    <property type="evidence" value="ECO:0007669"/>
    <property type="project" value="UniProtKB-UniRule"/>
</dbReference>
<evidence type="ECO:0000256" key="1">
    <source>
        <dbReference type="PIRNR" id="PIRNR006386"/>
    </source>
</evidence>
<dbReference type="InterPro" id="IPR036249">
    <property type="entry name" value="Thioredoxin-like_sf"/>
</dbReference>
<keyword evidence="1 4" id="KW-0413">Isomerase</keyword>
<feature type="domain" description="DSBA-like thioredoxin" evidence="3">
    <location>
        <begin position="10"/>
        <end position="200"/>
    </location>
</feature>
<keyword evidence="4" id="KW-0614">Plasmid</keyword>
<comment type="catalytic activity">
    <reaction evidence="1">
        <text>2-hydroxychromene-2-carboxylate = (3E)-4-(2-hydroxyphenyl)-2-oxobut-3-enoate</text>
        <dbReference type="Rhea" id="RHEA:27401"/>
        <dbReference type="ChEBI" id="CHEBI:59350"/>
        <dbReference type="ChEBI" id="CHEBI:59353"/>
        <dbReference type="EC" id="5.99.1.4"/>
    </reaction>
</comment>
<dbReference type="EC" id="5.99.1.4" evidence="1"/>
<dbReference type="EMBL" id="CP014675">
    <property type="protein sequence ID" value="AOX18396.1"/>
    <property type="molecule type" value="Genomic_DNA"/>
</dbReference>
<keyword evidence="5" id="KW-1185">Reference proteome</keyword>
<proteinExistence type="inferred from homology"/>
<gene>
    <name evidence="4" type="ORF">A0U89_13820</name>
</gene>
<sequence length="215" mass="23595">MSMAGSPLEIVAFYGISSPWAFLGMQRLRAIARDEGVGLVLRPIRIIETNGGIPLRTRPIARQAYHEVELARWSGFLDIPLNVHPKYYPCRTIEPAARMVIAAAQAGLDAAELSWAIQRALWAEDRDIADDATLEMLAIESLACDGAALRRAADAPGVVETWHGNLAAAEALGIFGTPTYVVEGELFWGQDRLDFVRRKICALKSRHAQSLTTMP</sequence>
<dbReference type="InterPro" id="IPR051924">
    <property type="entry name" value="GST_Kappa/NadH"/>
</dbReference>
<dbReference type="PANTHER" id="PTHR42943:SF2">
    <property type="entry name" value="GLUTATHIONE S-TRANSFERASE KAPPA 1"/>
    <property type="match status" value="1"/>
</dbReference>